<dbReference type="OMA" id="INSEHGF"/>
<dbReference type="InParanoid" id="A0A200Q5C0"/>
<dbReference type="Gene3D" id="3.40.30.10">
    <property type="entry name" value="Glutaredoxin"/>
    <property type="match status" value="1"/>
</dbReference>
<comment type="caution">
    <text evidence="2">The sequence shown here is derived from an EMBL/GenBank/DDBJ whole genome shotgun (WGS) entry which is preliminary data.</text>
</comment>
<dbReference type="InterPro" id="IPR050620">
    <property type="entry name" value="Thioredoxin_H-type-like"/>
</dbReference>
<dbReference type="InterPro" id="IPR036249">
    <property type="entry name" value="Thioredoxin-like_sf"/>
</dbReference>
<dbReference type="STRING" id="56857.A0A200Q5C0"/>
<dbReference type="SUPFAM" id="SSF52833">
    <property type="entry name" value="Thioredoxin-like"/>
    <property type="match status" value="1"/>
</dbReference>
<dbReference type="PANTHER" id="PTHR10438:SF405">
    <property type="entry name" value="THIOREDOXIN DOMAIN-CONTAINING PROTEIN"/>
    <property type="match status" value="1"/>
</dbReference>
<dbReference type="CDD" id="cd02947">
    <property type="entry name" value="TRX_family"/>
    <property type="match status" value="1"/>
</dbReference>
<gene>
    <name evidence="2" type="ORF">BVC80_7821g9</name>
</gene>
<protein>
    <submittedName>
        <fullName evidence="2">Thioredoxin</fullName>
    </submittedName>
</protein>
<evidence type="ECO:0000313" key="3">
    <source>
        <dbReference type="Proteomes" id="UP000195402"/>
    </source>
</evidence>
<organism evidence="2 3">
    <name type="scientific">Macleaya cordata</name>
    <name type="common">Five-seeded plume-poppy</name>
    <name type="synonym">Bocconia cordata</name>
    <dbReference type="NCBI Taxonomy" id="56857"/>
    <lineage>
        <taxon>Eukaryota</taxon>
        <taxon>Viridiplantae</taxon>
        <taxon>Streptophyta</taxon>
        <taxon>Embryophyta</taxon>
        <taxon>Tracheophyta</taxon>
        <taxon>Spermatophyta</taxon>
        <taxon>Magnoliopsida</taxon>
        <taxon>Ranunculales</taxon>
        <taxon>Papaveraceae</taxon>
        <taxon>Papaveroideae</taxon>
        <taxon>Macleaya</taxon>
    </lineage>
</organism>
<dbReference type="EMBL" id="MVGT01003047">
    <property type="protein sequence ID" value="OVA05634.1"/>
    <property type="molecule type" value="Genomic_DNA"/>
</dbReference>
<feature type="domain" description="Thioredoxin" evidence="1">
    <location>
        <begin position="100"/>
        <end position="161"/>
    </location>
</feature>
<evidence type="ECO:0000259" key="1">
    <source>
        <dbReference type="Pfam" id="PF00085"/>
    </source>
</evidence>
<dbReference type="OrthoDB" id="2121326at2759"/>
<dbReference type="PANTHER" id="PTHR10438">
    <property type="entry name" value="THIOREDOXIN"/>
    <property type="match status" value="1"/>
</dbReference>
<dbReference type="InterPro" id="IPR013766">
    <property type="entry name" value="Thioredoxin_domain"/>
</dbReference>
<reference evidence="2 3" key="1">
    <citation type="journal article" date="2017" name="Mol. Plant">
        <title>The Genome of Medicinal Plant Macleaya cordata Provides New Insights into Benzylisoquinoline Alkaloids Metabolism.</title>
        <authorList>
            <person name="Liu X."/>
            <person name="Liu Y."/>
            <person name="Huang P."/>
            <person name="Ma Y."/>
            <person name="Qing Z."/>
            <person name="Tang Q."/>
            <person name="Cao H."/>
            <person name="Cheng P."/>
            <person name="Zheng Y."/>
            <person name="Yuan Z."/>
            <person name="Zhou Y."/>
            <person name="Liu J."/>
            <person name="Tang Z."/>
            <person name="Zhuo Y."/>
            <person name="Zhang Y."/>
            <person name="Yu L."/>
            <person name="Huang J."/>
            <person name="Yang P."/>
            <person name="Peng Q."/>
            <person name="Zhang J."/>
            <person name="Jiang W."/>
            <person name="Zhang Z."/>
            <person name="Lin K."/>
            <person name="Ro D.K."/>
            <person name="Chen X."/>
            <person name="Xiong X."/>
            <person name="Shang Y."/>
            <person name="Huang S."/>
            <person name="Zeng J."/>
        </authorList>
    </citation>
    <scope>NUCLEOTIDE SEQUENCE [LARGE SCALE GENOMIC DNA]</scope>
    <source>
        <strain evidence="3">cv. BLH2017</strain>
        <tissue evidence="2">Root</tissue>
    </source>
</reference>
<dbReference type="Pfam" id="PF00085">
    <property type="entry name" value="Thioredoxin"/>
    <property type="match status" value="1"/>
</dbReference>
<sequence length="164" mass="18523">MAVNYYSVQRSSSLRALFRNNKLFFASSNPCFQDFSIKTLTTNPPQISSLFPLPPHTLLPSQLKPFSSFATLNLPHFSSLFFSPSRSLCSSSSKSSSNFVVIKSEEEFNSSLNRVHDDSLPAIFYFTAAWCGPCKLMSPIIEELSKKYPHVTTYKIDVDQYLNL</sequence>
<name>A0A200Q5C0_MACCD</name>
<keyword evidence="3" id="KW-1185">Reference proteome</keyword>
<dbReference type="Proteomes" id="UP000195402">
    <property type="component" value="Unassembled WGS sequence"/>
</dbReference>
<proteinExistence type="predicted"/>
<evidence type="ECO:0000313" key="2">
    <source>
        <dbReference type="EMBL" id="OVA05634.1"/>
    </source>
</evidence>
<accession>A0A200Q5C0</accession>
<dbReference type="AlphaFoldDB" id="A0A200Q5C0"/>